<feature type="binding site" evidence="3">
    <location>
        <position position="64"/>
    </location>
    <ligand>
        <name>Zn(2+)</name>
        <dbReference type="ChEBI" id="CHEBI:29105"/>
        <label>1</label>
    </ligand>
</feature>
<dbReference type="InterPro" id="IPR002933">
    <property type="entry name" value="Peptidase_M20"/>
</dbReference>
<feature type="domain" description="Peptidase M20 dimerisation" evidence="4">
    <location>
        <begin position="161"/>
        <end position="256"/>
    </location>
</feature>
<reference evidence="5 6" key="1">
    <citation type="submission" date="2018-10" db="EMBL/GenBank/DDBJ databases">
        <title>Co-occurring genomic capacity for anaerobic methane metabolism and dissimilatory sulfite reduction discovered in the Korarchaeota.</title>
        <authorList>
            <person name="Mckay L.J."/>
            <person name="Dlakic M."/>
            <person name="Fields M.W."/>
            <person name="Delmont T.O."/>
            <person name="Eren A.M."/>
            <person name="Jay Z.J."/>
            <person name="Klingelsmith K.B."/>
            <person name="Rusch D.B."/>
            <person name="Inskeep W.P."/>
        </authorList>
    </citation>
    <scope>NUCLEOTIDE SEQUENCE [LARGE SCALE GENOMIC DNA]</scope>
    <source>
        <strain evidence="5 6">MDKW</strain>
    </source>
</reference>
<evidence type="ECO:0000259" key="4">
    <source>
        <dbReference type="Pfam" id="PF07687"/>
    </source>
</evidence>
<sequence length="373" mass="41221">MDEVKILIELVRTRSLSGEEKEIAGVIREKMEDVGVDSVRVDRLGNVIAEVKGGGRRKIMFEGHMDHVPEGNIENWRVHPYSGEIIDGRLYGRGSVDMKASIAAMISAAGRMRELEDDIYFAFVVHEEDQEGFGIRYVIEKEGIKPDVVILGEPTNLNVAIGHRGRAEILLKAAGLSCHSSMPEEGENALFNIIDAISKIRQLDLRYHPLLGRGTIAPVSINCKPGIIPVIPEECTALLDLRFVLGENIEEILGRIGSDKVSAQIAKRKIKCYTGYEEEVLALFPSWIYEGVLSDRAVRVLPQAKKIVWRFGTDGSYTAGIAGIPTIGYGPGDDRLAHKPNENVSVDDVRRAVNGYLSLAENIFNEETTERTA</sequence>
<dbReference type="InterPro" id="IPR050072">
    <property type="entry name" value="Peptidase_M20A"/>
</dbReference>
<dbReference type="InterPro" id="IPR036264">
    <property type="entry name" value="Bact_exopeptidase_dim_dom"/>
</dbReference>
<dbReference type="Pfam" id="PF07687">
    <property type="entry name" value="M20_dimer"/>
    <property type="match status" value="1"/>
</dbReference>
<dbReference type="Proteomes" id="UP000277582">
    <property type="component" value="Unassembled WGS sequence"/>
</dbReference>
<dbReference type="Pfam" id="PF01546">
    <property type="entry name" value="Peptidase_M20"/>
    <property type="match status" value="1"/>
</dbReference>
<dbReference type="EMBL" id="RCOS01000175">
    <property type="protein sequence ID" value="RSN71428.1"/>
    <property type="molecule type" value="Genomic_DNA"/>
</dbReference>
<dbReference type="Gene3D" id="3.40.630.10">
    <property type="entry name" value="Zn peptidases"/>
    <property type="match status" value="1"/>
</dbReference>
<dbReference type="Gene3D" id="3.30.70.360">
    <property type="match status" value="1"/>
</dbReference>
<accession>A0A3R9RJX9</accession>
<dbReference type="NCBIfam" id="NF009555">
    <property type="entry name" value="PRK13004.1"/>
    <property type="match status" value="1"/>
</dbReference>
<comment type="cofactor">
    <cofactor evidence="3">
        <name>a divalent metal cation</name>
        <dbReference type="ChEBI" id="CHEBI:60240"/>
    </cofactor>
    <text evidence="3">Binds 2 divalent metal cations per subunit.</text>
</comment>
<keyword evidence="1 3" id="KW-0479">Metal-binding</keyword>
<evidence type="ECO:0000313" key="5">
    <source>
        <dbReference type="EMBL" id="RSN71428.1"/>
    </source>
</evidence>
<keyword evidence="2 5" id="KW-0378">Hydrolase</keyword>
<name>A0A3R9RJX9_9CREN</name>
<dbReference type="InterPro" id="IPR011650">
    <property type="entry name" value="Peptidase_M20_dimer"/>
</dbReference>
<dbReference type="SUPFAM" id="SSF55031">
    <property type="entry name" value="Bacterial exopeptidase dimerisation domain"/>
    <property type="match status" value="1"/>
</dbReference>
<proteinExistence type="predicted"/>
<organism evidence="5 6">
    <name type="scientific">Candidatus Methanodesulfokora washburnensis</name>
    <dbReference type="NCBI Taxonomy" id="2478471"/>
    <lineage>
        <taxon>Archaea</taxon>
        <taxon>Thermoproteota</taxon>
        <taxon>Candidatus Korarchaeia</taxon>
        <taxon>Candidatus Korarchaeia incertae sedis</taxon>
        <taxon>Candidatus Methanodesulfokora</taxon>
    </lineage>
</organism>
<dbReference type="GO" id="GO:0046872">
    <property type="term" value="F:metal ion binding"/>
    <property type="evidence" value="ECO:0007669"/>
    <property type="project" value="UniProtKB-UniRule"/>
</dbReference>
<dbReference type="AlphaFoldDB" id="A0A3R9RJX9"/>
<dbReference type="SUPFAM" id="SSF53187">
    <property type="entry name" value="Zn-dependent exopeptidases"/>
    <property type="match status" value="1"/>
</dbReference>
<comment type="caution">
    <text evidence="5">The sequence shown here is derived from an EMBL/GenBank/DDBJ whole genome shotgun (WGS) entry which is preliminary data.</text>
</comment>
<keyword evidence="6" id="KW-1185">Reference proteome</keyword>
<dbReference type="PANTHER" id="PTHR43808">
    <property type="entry name" value="ACETYLORNITHINE DEACETYLASE"/>
    <property type="match status" value="1"/>
</dbReference>
<dbReference type="RefSeq" id="WP_125672966.1">
    <property type="nucleotide sequence ID" value="NZ_RCOS01000175.1"/>
</dbReference>
<gene>
    <name evidence="5" type="ORF">D6D85_16025</name>
</gene>
<evidence type="ECO:0000313" key="6">
    <source>
        <dbReference type="Proteomes" id="UP000277582"/>
    </source>
</evidence>
<evidence type="ECO:0000256" key="3">
    <source>
        <dbReference type="PIRSR" id="PIRSR001123-2"/>
    </source>
</evidence>
<evidence type="ECO:0000256" key="2">
    <source>
        <dbReference type="ARBA" id="ARBA00022801"/>
    </source>
</evidence>
<evidence type="ECO:0000256" key="1">
    <source>
        <dbReference type="ARBA" id="ARBA00022723"/>
    </source>
</evidence>
<protein>
    <submittedName>
        <fullName evidence="5">YgeY family selenium metabolism-linked hydrolase</fullName>
    </submittedName>
</protein>
<dbReference type="GO" id="GO:0004177">
    <property type="term" value="F:aminopeptidase activity"/>
    <property type="evidence" value="ECO:0007669"/>
    <property type="project" value="UniProtKB-UniRule"/>
</dbReference>
<dbReference type="PANTHER" id="PTHR43808:SF28">
    <property type="entry name" value="[LYSW]-LYSINE_[LYSW]-ORNITHINE HYDROLASE"/>
    <property type="match status" value="1"/>
</dbReference>
<dbReference type="OrthoDB" id="133929at2157"/>